<dbReference type="EMBL" id="DYXT01000049">
    <property type="protein sequence ID" value="HJE39970.1"/>
    <property type="molecule type" value="Genomic_DNA"/>
</dbReference>
<gene>
    <name evidence="1" type="ORF">K8V47_09470</name>
</gene>
<reference evidence="1" key="1">
    <citation type="journal article" date="2021" name="PeerJ">
        <title>Extensive microbial diversity within the chicken gut microbiome revealed by metagenomics and culture.</title>
        <authorList>
            <person name="Gilroy R."/>
            <person name="Ravi A."/>
            <person name="Getino M."/>
            <person name="Pursley I."/>
            <person name="Horton D.L."/>
            <person name="Alikhan N.F."/>
            <person name="Baker D."/>
            <person name="Gharbi K."/>
            <person name="Hall N."/>
            <person name="Watson M."/>
            <person name="Adriaenssens E.M."/>
            <person name="Foster-Nyarko E."/>
            <person name="Jarju S."/>
            <person name="Secka A."/>
            <person name="Antonio M."/>
            <person name="Oren A."/>
            <person name="Chaudhuri R.R."/>
            <person name="La Ragione R."/>
            <person name="Hildebrand F."/>
            <person name="Pallen M.J."/>
        </authorList>
    </citation>
    <scope>NUCLEOTIDE SEQUENCE</scope>
    <source>
        <strain evidence="1">4100</strain>
    </source>
</reference>
<name>A0A921JIM9_9BACT</name>
<dbReference type="AlphaFoldDB" id="A0A921JIM9"/>
<accession>A0A921JIM9</accession>
<sequence>MQPLQGLVVGLLLVTELAPRPTVFALPPGASAEVCGMPVVEDARAVRPYGGGASGGVEKRGSHA</sequence>
<proteinExistence type="predicted"/>
<dbReference type="Proteomes" id="UP000711407">
    <property type="component" value="Unassembled WGS sequence"/>
</dbReference>
<comment type="caution">
    <text evidence="1">The sequence shown here is derived from an EMBL/GenBank/DDBJ whole genome shotgun (WGS) entry which is preliminary data.</text>
</comment>
<evidence type="ECO:0000313" key="2">
    <source>
        <dbReference type="Proteomes" id="UP000711407"/>
    </source>
</evidence>
<evidence type="ECO:0000313" key="1">
    <source>
        <dbReference type="EMBL" id="HJE39970.1"/>
    </source>
</evidence>
<organism evidence="1 2">
    <name type="scientific">Candidatus Amulumruptor caecigallinarius</name>
    <dbReference type="NCBI Taxonomy" id="2109911"/>
    <lineage>
        <taxon>Bacteria</taxon>
        <taxon>Pseudomonadati</taxon>
        <taxon>Bacteroidota</taxon>
        <taxon>Bacteroidia</taxon>
        <taxon>Bacteroidales</taxon>
        <taxon>Muribaculaceae</taxon>
        <taxon>Candidatus Amulumruptor</taxon>
    </lineage>
</organism>
<protein>
    <submittedName>
        <fullName evidence="1">Uncharacterized protein</fullName>
    </submittedName>
</protein>
<reference evidence="1" key="2">
    <citation type="submission" date="2021-09" db="EMBL/GenBank/DDBJ databases">
        <authorList>
            <person name="Gilroy R."/>
        </authorList>
    </citation>
    <scope>NUCLEOTIDE SEQUENCE</scope>
    <source>
        <strain evidence="1">4100</strain>
    </source>
</reference>